<evidence type="ECO:0000313" key="3">
    <source>
        <dbReference type="Proteomes" id="UP000054422"/>
    </source>
</evidence>
<dbReference type="InterPro" id="IPR012337">
    <property type="entry name" value="RNaseH-like_sf"/>
</dbReference>
<organism evidence="2 3">
    <name type="scientific">Legionella norrlandica</name>
    <dbReference type="NCBI Taxonomy" id="1498499"/>
    <lineage>
        <taxon>Bacteria</taxon>
        <taxon>Pseudomonadati</taxon>
        <taxon>Pseudomonadota</taxon>
        <taxon>Gammaproteobacteria</taxon>
        <taxon>Legionellales</taxon>
        <taxon>Legionellaceae</taxon>
        <taxon>Legionella</taxon>
    </lineage>
</organism>
<dbReference type="SUPFAM" id="SSF46689">
    <property type="entry name" value="Homeodomain-like"/>
    <property type="match status" value="1"/>
</dbReference>
<dbReference type="SUPFAM" id="SSF53098">
    <property type="entry name" value="Ribonuclease H-like"/>
    <property type="match status" value="1"/>
</dbReference>
<proteinExistence type="predicted"/>
<evidence type="ECO:0000259" key="1">
    <source>
        <dbReference type="PROSITE" id="PS50994"/>
    </source>
</evidence>
<dbReference type="Proteomes" id="UP000054422">
    <property type="component" value="Unassembled WGS sequence"/>
</dbReference>
<dbReference type="EMBL" id="JNCF01000112">
    <property type="protein sequence ID" value="KGP62149.1"/>
    <property type="molecule type" value="Genomic_DNA"/>
</dbReference>
<dbReference type="RefSeq" id="WP_035891696.1">
    <property type="nucleotide sequence ID" value="NZ_JNCF01000112.1"/>
</dbReference>
<evidence type="ECO:0000313" key="2">
    <source>
        <dbReference type="EMBL" id="KGP62149.1"/>
    </source>
</evidence>
<protein>
    <recommendedName>
        <fullName evidence="1">Integrase catalytic domain-containing protein</fullName>
    </recommendedName>
</protein>
<dbReference type="PANTHER" id="PTHR35004">
    <property type="entry name" value="TRANSPOSASE RV3428C-RELATED"/>
    <property type="match status" value="1"/>
</dbReference>
<dbReference type="OrthoDB" id="5655881at2"/>
<gene>
    <name evidence="2" type="ORF">EP47_01425</name>
</gene>
<dbReference type="AlphaFoldDB" id="A0A0A2SRR1"/>
<dbReference type="GO" id="GO:0015074">
    <property type="term" value="P:DNA integration"/>
    <property type="evidence" value="ECO:0007669"/>
    <property type="project" value="InterPro"/>
</dbReference>
<sequence>MGDLLIMSKKELQRKSIFDLVKLGQITQLDASKRLYLSYRQTKRAYQRYLKEGASGLIHRSRGKPSARALSLEMKKTVLSLYEEKYWDFGPTLAAEKLLEEDNLKLHAETLRIWLKAAGLWFPKRQRKAHRSRRTRRSRFGELLQLDGSIHAWFTGIETKQCLMNLIDDATGKTLALLDTGETTDAAFRLLKWWIKLHGIPMAIYVDLKSLYISPKSLRHAGEDDLVEPAWLTHFSKACKTLGIEVIKAYSPQAKGRVERSHGVYQDR</sequence>
<comment type="caution">
    <text evidence="2">The sequence shown here is derived from an EMBL/GenBank/DDBJ whole genome shotgun (WGS) entry which is preliminary data.</text>
</comment>
<dbReference type="PROSITE" id="PS50994">
    <property type="entry name" value="INTEGRASE"/>
    <property type="match status" value="1"/>
</dbReference>
<dbReference type="InterPro" id="IPR009057">
    <property type="entry name" value="Homeodomain-like_sf"/>
</dbReference>
<dbReference type="NCBIfam" id="NF033594">
    <property type="entry name" value="transpos_ISNCY_2"/>
    <property type="match status" value="1"/>
</dbReference>
<accession>A0A0A2SRR1</accession>
<feature type="domain" description="Integrase catalytic" evidence="1">
    <location>
        <begin position="133"/>
        <end position="268"/>
    </location>
</feature>
<dbReference type="InterPro" id="IPR036397">
    <property type="entry name" value="RNaseH_sf"/>
</dbReference>
<dbReference type="GO" id="GO:0003676">
    <property type="term" value="F:nucleic acid binding"/>
    <property type="evidence" value="ECO:0007669"/>
    <property type="project" value="InterPro"/>
</dbReference>
<feature type="non-terminal residue" evidence="2">
    <location>
        <position position="268"/>
    </location>
</feature>
<dbReference type="Gene3D" id="3.30.420.10">
    <property type="entry name" value="Ribonuclease H-like superfamily/Ribonuclease H"/>
    <property type="match status" value="1"/>
</dbReference>
<dbReference type="PANTHER" id="PTHR35004:SF7">
    <property type="entry name" value="INTEGRASE PROTEIN"/>
    <property type="match status" value="1"/>
</dbReference>
<keyword evidence="3" id="KW-1185">Reference proteome</keyword>
<dbReference type="InterPro" id="IPR001584">
    <property type="entry name" value="Integrase_cat-core"/>
</dbReference>
<reference evidence="2 3" key="1">
    <citation type="submission" date="2014-05" db="EMBL/GenBank/DDBJ databases">
        <authorList>
            <person name="Rizzardi K."/>
            <person name="Winiecka-Krusnell J."/>
            <person name="Ramliden M."/>
            <person name="Alm E."/>
            <person name="Andersson S."/>
            <person name="Byfors S."/>
        </authorList>
    </citation>
    <scope>NUCLEOTIDE SEQUENCE [LARGE SCALE GENOMIC DNA]</scope>
    <source>
        <strain evidence="2 3">LEGN</strain>
    </source>
</reference>
<name>A0A0A2SRR1_9GAMM</name>
<dbReference type="InterPro" id="IPR047797">
    <property type="entry name" value="ISNCY_transpos"/>
</dbReference>